<dbReference type="InterPro" id="IPR050354">
    <property type="entry name" value="F-box/kelch-repeat_ARATH"/>
</dbReference>
<dbReference type="CDD" id="cd22152">
    <property type="entry name" value="F-box_AtAFR-like"/>
    <property type="match status" value="1"/>
</dbReference>
<dbReference type="InterPro" id="IPR015915">
    <property type="entry name" value="Kelch-typ_b-propeller"/>
</dbReference>
<dbReference type="InterPro" id="IPR057499">
    <property type="entry name" value="Kelch_FKB95"/>
</dbReference>
<dbReference type="Gene3D" id="2.120.10.80">
    <property type="entry name" value="Kelch-type beta propeller"/>
    <property type="match status" value="1"/>
</dbReference>
<dbReference type="InterPro" id="IPR001810">
    <property type="entry name" value="F-box_dom"/>
</dbReference>
<dbReference type="GeneID" id="108845295"/>
<evidence type="ECO:0000313" key="3">
    <source>
        <dbReference type="Proteomes" id="UP000504610"/>
    </source>
</evidence>
<dbReference type="InterPro" id="IPR036047">
    <property type="entry name" value="F-box-like_dom_sf"/>
</dbReference>
<dbReference type="SUPFAM" id="SSF81383">
    <property type="entry name" value="F-box domain"/>
    <property type="match status" value="1"/>
</dbReference>
<proteinExistence type="predicted"/>
<gene>
    <name evidence="4" type="primary">LOC108845295</name>
</gene>
<name>A0A9W3CTY1_RAPSA</name>
<dbReference type="PANTHER" id="PTHR24414">
    <property type="entry name" value="F-BOX/KELCH-REPEAT PROTEIN SKIP4"/>
    <property type="match status" value="1"/>
</dbReference>
<sequence length="296" mass="34703">MSSKIKRKNESQAPSLITSIPEDILARVPRCEYQSLSLVSKQFRSLVSSPELYIRRSLLGFSEHRLYVFLYDDKSRDQSLLEHLCNYVFGGGKEDKTRDSVLRIDCRFHIVEHLPRMPVRMSYIVADVIDGRIYIIGKDYDEWKQRKKKVMVVFNIKEKMWEPAMIIPDIGLDEDWNDCVVMDDKMYMRDYRKGFVYKPKEGKWEREDMLSSKMGSDTCVLDDVLYYFDKLELRAHDSKQRCWGVVKGLEKLLSKTCSSDSEKLVQISTASYGGKLDLCFSKEKPFYSKGVWRGRI</sequence>
<organism evidence="3 4">
    <name type="scientific">Raphanus sativus</name>
    <name type="common">Radish</name>
    <name type="synonym">Raphanus raphanistrum var. sativus</name>
    <dbReference type="NCBI Taxonomy" id="3726"/>
    <lineage>
        <taxon>Eukaryota</taxon>
        <taxon>Viridiplantae</taxon>
        <taxon>Streptophyta</taxon>
        <taxon>Embryophyta</taxon>
        <taxon>Tracheophyta</taxon>
        <taxon>Spermatophyta</taxon>
        <taxon>Magnoliopsida</taxon>
        <taxon>eudicotyledons</taxon>
        <taxon>Gunneridae</taxon>
        <taxon>Pentapetalae</taxon>
        <taxon>rosids</taxon>
        <taxon>malvids</taxon>
        <taxon>Brassicales</taxon>
        <taxon>Brassicaceae</taxon>
        <taxon>Brassiceae</taxon>
        <taxon>Raphanus</taxon>
    </lineage>
</organism>
<dbReference type="AlphaFoldDB" id="A0A9W3CTY1"/>
<evidence type="ECO:0000259" key="1">
    <source>
        <dbReference type="Pfam" id="PF00646"/>
    </source>
</evidence>
<feature type="domain" description="FKB95-like N-terminal Kelch" evidence="2">
    <location>
        <begin position="87"/>
        <end position="292"/>
    </location>
</feature>
<dbReference type="OrthoDB" id="1924677at2759"/>
<keyword evidence="3" id="KW-1185">Reference proteome</keyword>
<dbReference type="SUPFAM" id="SSF117281">
    <property type="entry name" value="Kelch motif"/>
    <property type="match status" value="1"/>
</dbReference>
<dbReference type="KEGG" id="rsz:108845295"/>
<dbReference type="Pfam" id="PF25210">
    <property type="entry name" value="Kelch_FKB95"/>
    <property type="match status" value="1"/>
</dbReference>
<evidence type="ECO:0000313" key="4">
    <source>
        <dbReference type="RefSeq" id="XP_056855050.1"/>
    </source>
</evidence>
<dbReference type="PANTHER" id="PTHR24414:SF166">
    <property type="entry name" value="F-BOX DOMAIN-CONTAINING PROTEIN"/>
    <property type="match status" value="1"/>
</dbReference>
<dbReference type="RefSeq" id="XP_056855050.1">
    <property type="nucleotide sequence ID" value="XM_056999070.1"/>
</dbReference>
<protein>
    <submittedName>
        <fullName evidence="4">F-box/kelch-repeat protein At4g38940-like</fullName>
    </submittedName>
</protein>
<feature type="domain" description="F-box" evidence="1">
    <location>
        <begin position="23"/>
        <end position="54"/>
    </location>
</feature>
<evidence type="ECO:0000259" key="2">
    <source>
        <dbReference type="Pfam" id="PF25210"/>
    </source>
</evidence>
<accession>A0A9W3CTY1</accession>
<reference evidence="4" key="1">
    <citation type="submission" date="2025-08" db="UniProtKB">
        <authorList>
            <consortium name="RefSeq"/>
        </authorList>
    </citation>
    <scope>IDENTIFICATION</scope>
    <source>
        <tissue evidence="4">Leaf</tissue>
    </source>
</reference>
<dbReference type="Pfam" id="PF00646">
    <property type="entry name" value="F-box"/>
    <property type="match status" value="1"/>
</dbReference>
<dbReference type="Proteomes" id="UP000504610">
    <property type="component" value="Unplaced"/>
</dbReference>